<dbReference type="SMART" id="SM00829">
    <property type="entry name" value="PKS_ER"/>
    <property type="match status" value="1"/>
</dbReference>
<accession>A0A3A8JHL6</accession>
<dbReference type="Proteomes" id="UP000268313">
    <property type="component" value="Unassembled WGS sequence"/>
</dbReference>
<dbReference type="OrthoDB" id="9787435at2"/>
<gene>
    <name evidence="2" type="ORF">D7X32_39670</name>
</gene>
<dbReference type="PANTHER" id="PTHR11695:SF294">
    <property type="entry name" value="RETICULON-4-INTERACTING PROTEIN 1, MITOCHONDRIAL"/>
    <property type="match status" value="1"/>
</dbReference>
<comment type="caution">
    <text evidence="2">The sequence shown here is derived from an EMBL/GenBank/DDBJ whole genome shotgun (WGS) entry which is preliminary data.</text>
</comment>
<dbReference type="GO" id="GO:0016491">
    <property type="term" value="F:oxidoreductase activity"/>
    <property type="evidence" value="ECO:0007669"/>
    <property type="project" value="InterPro"/>
</dbReference>
<evidence type="ECO:0000313" key="2">
    <source>
        <dbReference type="EMBL" id="RKG95227.1"/>
    </source>
</evidence>
<dbReference type="Pfam" id="PF08240">
    <property type="entry name" value="ADH_N"/>
    <property type="match status" value="1"/>
</dbReference>
<name>A0A3A8JHL6_9BACT</name>
<dbReference type="RefSeq" id="WP_120607718.1">
    <property type="nucleotide sequence ID" value="NZ_JABFJX010000309.1"/>
</dbReference>
<dbReference type="InterPro" id="IPR013154">
    <property type="entry name" value="ADH-like_N"/>
</dbReference>
<proteinExistence type="predicted"/>
<dbReference type="InterPro" id="IPR020843">
    <property type="entry name" value="ER"/>
</dbReference>
<evidence type="ECO:0000259" key="1">
    <source>
        <dbReference type="SMART" id="SM00829"/>
    </source>
</evidence>
<dbReference type="AlphaFoldDB" id="A0A3A8JHL6"/>
<dbReference type="PANTHER" id="PTHR11695">
    <property type="entry name" value="ALCOHOL DEHYDROGENASE RELATED"/>
    <property type="match status" value="1"/>
</dbReference>
<sequence>MRAYVLTKYGGPQTAESRDIPIPQPRPGEVRIRVRAAGLNPVDYKLREGQLKVITRYPLPVVLGNELAGTVDALGEGVTRFQAGDEVFARVVKEDLGAFAEYACVREDVVARKPRTLDFTQAAAVPLAGLTALQALRDELKVSRGQRVFIPGGAGGVGTFALQLARHFGAQVATTASARGRELVTRLGADIVVDYTSSDFTRELKDQDSALDLVGGDTLTRAFDVVKRGGRVVSIAGMPEPKTATLDLGRGPGLAALFWVASAGIRLRAARRGVSYRYLFMHPSGADLEELAKLIDARALEVVVDRVFPFEDIAGAFAYLEQGRAKGKVVVQMG</sequence>
<organism evidence="2 3">
    <name type="scientific">Corallococcus carmarthensis</name>
    <dbReference type="NCBI Taxonomy" id="2316728"/>
    <lineage>
        <taxon>Bacteria</taxon>
        <taxon>Pseudomonadati</taxon>
        <taxon>Myxococcota</taxon>
        <taxon>Myxococcia</taxon>
        <taxon>Myxococcales</taxon>
        <taxon>Cystobacterineae</taxon>
        <taxon>Myxococcaceae</taxon>
        <taxon>Corallococcus</taxon>
    </lineage>
</organism>
<protein>
    <submittedName>
        <fullName evidence="2">NADP-dependent oxidoreductase</fullName>
    </submittedName>
</protein>
<dbReference type="InterPro" id="IPR050700">
    <property type="entry name" value="YIM1/Zinc_Alcohol_DH_Fams"/>
</dbReference>
<dbReference type="SUPFAM" id="SSF51735">
    <property type="entry name" value="NAD(P)-binding Rossmann-fold domains"/>
    <property type="match status" value="1"/>
</dbReference>
<dbReference type="InterPro" id="IPR011032">
    <property type="entry name" value="GroES-like_sf"/>
</dbReference>
<reference evidence="3" key="1">
    <citation type="submission" date="2018-09" db="EMBL/GenBank/DDBJ databases">
        <authorList>
            <person name="Livingstone P.G."/>
            <person name="Whitworth D.E."/>
        </authorList>
    </citation>
    <scope>NUCLEOTIDE SEQUENCE [LARGE SCALE GENOMIC DNA]</scope>
    <source>
        <strain evidence="3">CA043D</strain>
    </source>
</reference>
<dbReference type="EMBL" id="RAWE01000275">
    <property type="protein sequence ID" value="RKG95227.1"/>
    <property type="molecule type" value="Genomic_DNA"/>
</dbReference>
<dbReference type="Gene3D" id="3.40.50.720">
    <property type="entry name" value="NAD(P)-binding Rossmann-like Domain"/>
    <property type="match status" value="1"/>
</dbReference>
<dbReference type="SUPFAM" id="SSF50129">
    <property type="entry name" value="GroES-like"/>
    <property type="match status" value="1"/>
</dbReference>
<dbReference type="Gene3D" id="3.90.180.10">
    <property type="entry name" value="Medium-chain alcohol dehydrogenases, catalytic domain"/>
    <property type="match status" value="1"/>
</dbReference>
<dbReference type="CDD" id="cd05289">
    <property type="entry name" value="MDR_like_2"/>
    <property type="match status" value="1"/>
</dbReference>
<dbReference type="InterPro" id="IPR036291">
    <property type="entry name" value="NAD(P)-bd_dom_sf"/>
</dbReference>
<keyword evidence="3" id="KW-1185">Reference proteome</keyword>
<feature type="domain" description="Enoyl reductase (ER)" evidence="1">
    <location>
        <begin position="10"/>
        <end position="331"/>
    </location>
</feature>
<evidence type="ECO:0000313" key="3">
    <source>
        <dbReference type="Proteomes" id="UP000268313"/>
    </source>
</evidence>
<dbReference type="Pfam" id="PF13602">
    <property type="entry name" value="ADH_zinc_N_2"/>
    <property type="match status" value="1"/>
</dbReference>